<evidence type="ECO:0000313" key="2">
    <source>
        <dbReference type="Proteomes" id="UP000055060"/>
    </source>
</evidence>
<gene>
    <name evidence="1" type="ORF">LARV_00959</name>
</gene>
<keyword evidence="2" id="KW-1185">Reference proteome</keyword>
<evidence type="ECO:0000313" key="1">
    <source>
        <dbReference type="EMBL" id="GAP13208.1"/>
    </source>
</evidence>
<name>A0A0S7BGD3_9CHLR</name>
<dbReference type="PROSITE" id="PS51257">
    <property type="entry name" value="PROKAR_LIPOPROTEIN"/>
    <property type="match status" value="1"/>
</dbReference>
<dbReference type="AlphaFoldDB" id="A0A0S7BGD3"/>
<protein>
    <submittedName>
        <fullName evidence="1">Uncharacterized protein</fullName>
    </submittedName>
</protein>
<proteinExistence type="predicted"/>
<dbReference type="Proteomes" id="UP000055060">
    <property type="component" value="Unassembled WGS sequence"/>
</dbReference>
<reference evidence="1" key="1">
    <citation type="submission" date="2015-07" db="EMBL/GenBank/DDBJ databases">
        <title>Draft Genome Sequences of Anaerolinea thermolimosa IMO-1, Bellilinea caldifistulae GOMI-1, Leptolinea tardivitalis YMTK-2, Levilinea saccharolytica KIBI-1,Longilinea arvoryzae KOME-1, Previously Described as Members of the Anaerolineaceae (Chloroflexi).</title>
        <authorList>
            <person name="Sekiguchi Y."/>
            <person name="Ohashi A."/>
            <person name="Matsuura N."/>
            <person name="Tourlousse M.D."/>
        </authorList>
    </citation>
    <scope>NUCLEOTIDE SEQUENCE [LARGE SCALE GENOMIC DNA]</scope>
    <source>
        <strain evidence="1">KOME-1</strain>
    </source>
</reference>
<organism evidence="1">
    <name type="scientific">Longilinea arvoryzae</name>
    <dbReference type="NCBI Taxonomy" id="360412"/>
    <lineage>
        <taxon>Bacteria</taxon>
        <taxon>Bacillati</taxon>
        <taxon>Chloroflexota</taxon>
        <taxon>Anaerolineae</taxon>
        <taxon>Anaerolineales</taxon>
        <taxon>Anaerolineaceae</taxon>
        <taxon>Longilinea</taxon>
    </lineage>
</organism>
<sequence>MNRIMKYVFLALLATLTVACVLFLGFNVNCGITIPNPTEEPPTEPIDVRDLERQMIDKLKEAPWQGLRFLRGEKEWRFYALAGERQTVKLSAQFDLVKVFFLQADGDLDYTWSATGVDIPGHGYYSVASDPIAEGNVIEVALSGKHVTQSGVYWEECNTEYCRLAGMIDTILVLDDKGTGLTNGFIRYGWEPPTYPMYGFLCWQIRPYTVNRIASNDTNAH</sequence>
<accession>A0A0S7BGD3</accession>
<dbReference type="EMBL" id="DF967972">
    <property type="protein sequence ID" value="GAP13208.1"/>
    <property type="molecule type" value="Genomic_DNA"/>
</dbReference>
<dbReference type="STRING" id="360412.LARV_00959"/>